<dbReference type="GeneTree" id="ENSGT00940000161549"/>
<dbReference type="SMART" id="SM00150">
    <property type="entry name" value="SPEC"/>
    <property type="match status" value="5"/>
</dbReference>
<sequence>DSVGATESLLKRHAEFENRLGAMDRPIRHLKKHAAELVKSGVAPPDGLEQKVGAVVARRNAVQDASDRRRALLEAAYKYQVFTRNAAELLAWVAEKRVLADDESYRDLSLLSRELKRQNAAEGELRTNQQALAAVQEVGRDLVKGRHFASREIQATLEELHARWAELEKKMTERGRKLRQAVDQRQLNQLLQDARERLDALENQLRSEDVGTDLRSSKTLLAHHVHTEAALDSLVERILAVVAQGESLADGHFDSRGIQRETREFKKRLAALAEPRAKRRARLEEAVRYYEAMRALEQEAAWIAERVPSAESHDTGRTLDATQLLLEQAMKLQAECTAHGPHVARVAGLGAAMQAAEHPLARDVTRRCEEVRAAWDALLRALENRRRLLALAERAHTTQASANAAELEVWLAERAEQARSDECGRDEDAARNLIARHKDLEQEMEVNGRLVDELVRAARELKAEGAPTAQELPARADEIQAKMTDLRQLSAERLGRLEGALALHAYLRECADLEEWISQQLATVAAQDDVGDDHDHVQ</sequence>
<dbReference type="Ensembl" id="ENSPMAT00000004478.1">
    <property type="protein sequence ID" value="ENSPMAP00000004461.1"/>
    <property type="gene ID" value="ENSPMAG00000004079.1"/>
</dbReference>
<keyword evidence="2" id="KW-0009">Actin-binding</keyword>
<keyword evidence="3" id="KW-0175">Coiled coil</keyword>
<evidence type="ECO:0000256" key="2">
    <source>
        <dbReference type="ARBA" id="ARBA00023203"/>
    </source>
</evidence>
<reference evidence="4" key="2">
    <citation type="submission" date="2025-09" db="UniProtKB">
        <authorList>
            <consortium name="Ensembl"/>
        </authorList>
    </citation>
    <scope>IDENTIFICATION</scope>
</reference>
<dbReference type="STRING" id="7757.ENSPMAP00000004461"/>
<feature type="coiled-coil region" evidence="3">
    <location>
        <begin position="150"/>
        <end position="211"/>
    </location>
</feature>
<proteinExistence type="predicted"/>
<evidence type="ECO:0000256" key="3">
    <source>
        <dbReference type="SAM" id="Coils"/>
    </source>
</evidence>
<dbReference type="Gene3D" id="1.20.58.60">
    <property type="match status" value="4"/>
</dbReference>
<dbReference type="InterPro" id="IPR018159">
    <property type="entry name" value="Spectrin/alpha-actinin"/>
</dbReference>
<organism evidence="4">
    <name type="scientific">Petromyzon marinus</name>
    <name type="common">Sea lamprey</name>
    <dbReference type="NCBI Taxonomy" id="7757"/>
    <lineage>
        <taxon>Eukaryota</taxon>
        <taxon>Metazoa</taxon>
        <taxon>Chordata</taxon>
        <taxon>Craniata</taxon>
        <taxon>Vertebrata</taxon>
        <taxon>Cyclostomata</taxon>
        <taxon>Hyperoartia</taxon>
        <taxon>Petromyzontiformes</taxon>
        <taxon>Petromyzontidae</taxon>
        <taxon>Petromyzon</taxon>
    </lineage>
</organism>
<dbReference type="HOGENOM" id="CLU_017468_0_0_1"/>
<dbReference type="InterPro" id="IPR002017">
    <property type="entry name" value="Spectrin_repeat"/>
</dbReference>
<keyword evidence="1" id="KW-0677">Repeat</keyword>
<accession>S4RGX9</accession>
<dbReference type="Pfam" id="PF00435">
    <property type="entry name" value="Spectrin"/>
    <property type="match status" value="5"/>
</dbReference>
<evidence type="ECO:0000313" key="4">
    <source>
        <dbReference type="Ensembl" id="ENSPMAP00000004461.1"/>
    </source>
</evidence>
<name>S4RGX9_PETMA</name>
<dbReference type="AlphaFoldDB" id="S4RGX9"/>
<dbReference type="SUPFAM" id="SSF46966">
    <property type="entry name" value="Spectrin repeat"/>
    <property type="match status" value="5"/>
</dbReference>
<reference evidence="4" key="1">
    <citation type="submission" date="2025-08" db="UniProtKB">
        <authorList>
            <consortium name="Ensembl"/>
        </authorList>
    </citation>
    <scope>IDENTIFICATION</scope>
</reference>
<dbReference type="GO" id="GO:0003779">
    <property type="term" value="F:actin binding"/>
    <property type="evidence" value="ECO:0007669"/>
    <property type="project" value="UniProtKB-KW"/>
</dbReference>
<dbReference type="PANTHER" id="PTHR11915">
    <property type="entry name" value="SPECTRIN/FILAMIN RELATED CYTOSKELETAL PROTEIN"/>
    <property type="match status" value="1"/>
</dbReference>
<dbReference type="CDD" id="cd00176">
    <property type="entry name" value="SPEC"/>
    <property type="match status" value="2"/>
</dbReference>
<protein>
    <submittedName>
        <fullName evidence="4">Uncharacterized protein</fullName>
    </submittedName>
</protein>
<evidence type="ECO:0000256" key="1">
    <source>
        <dbReference type="ARBA" id="ARBA00022737"/>
    </source>
</evidence>
<dbReference type="OMA" id="WISEKND"/>